<dbReference type="PROSITE" id="PS50022">
    <property type="entry name" value="FA58C_3"/>
    <property type="match status" value="2"/>
</dbReference>
<dbReference type="Proteomes" id="UP001249851">
    <property type="component" value="Unassembled WGS sequence"/>
</dbReference>
<protein>
    <submittedName>
        <fullName evidence="3">Neuropilin-2</fullName>
    </submittedName>
</protein>
<name>A0AAD9VDI2_ACRCE</name>
<comment type="caution">
    <text evidence="3">The sequence shown here is derived from an EMBL/GenBank/DDBJ whole genome shotgun (WGS) entry which is preliminary data.</text>
</comment>
<feature type="chain" id="PRO_5042010416" evidence="1">
    <location>
        <begin position="23"/>
        <end position="300"/>
    </location>
</feature>
<dbReference type="SMART" id="SM00231">
    <property type="entry name" value="FA58C"/>
    <property type="match status" value="1"/>
</dbReference>
<reference evidence="3" key="2">
    <citation type="journal article" date="2023" name="Science">
        <title>Genomic signatures of disease resistance in endangered staghorn corals.</title>
        <authorList>
            <person name="Vollmer S.V."/>
            <person name="Selwyn J.D."/>
            <person name="Despard B.A."/>
            <person name="Roesel C.L."/>
        </authorList>
    </citation>
    <scope>NUCLEOTIDE SEQUENCE</scope>
    <source>
        <strain evidence="3">K2</strain>
    </source>
</reference>
<keyword evidence="4" id="KW-1185">Reference proteome</keyword>
<dbReference type="PANTHER" id="PTHR24543">
    <property type="entry name" value="MULTICOPPER OXIDASE-RELATED"/>
    <property type="match status" value="1"/>
</dbReference>
<accession>A0AAD9VDI2</accession>
<dbReference type="Gene3D" id="2.60.120.260">
    <property type="entry name" value="Galactose-binding domain-like"/>
    <property type="match status" value="2"/>
</dbReference>
<dbReference type="EMBL" id="JARQWQ010000009">
    <property type="protein sequence ID" value="KAK2569945.1"/>
    <property type="molecule type" value="Genomic_DNA"/>
</dbReference>
<reference evidence="3" key="1">
    <citation type="journal article" date="2023" name="G3 (Bethesda)">
        <title>Whole genome assembly and annotation of the endangered Caribbean coral Acropora cervicornis.</title>
        <authorList>
            <person name="Selwyn J.D."/>
            <person name="Vollmer S.V."/>
        </authorList>
    </citation>
    <scope>NUCLEOTIDE SEQUENCE</scope>
    <source>
        <strain evidence="3">K2</strain>
    </source>
</reference>
<evidence type="ECO:0000313" key="3">
    <source>
        <dbReference type="EMBL" id="KAK2569945.1"/>
    </source>
</evidence>
<dbReference type="InterPro" id="IPR008979">
    <property type="entry name" value="Galactose-bd-like_sf"/>
</dbReference>
<proteinExistence type="predicted"/>
<sequence>MLWTVISRTACFLLYFVYSISADRCNLGLGMITRDIMDSQITASSSHSIWTLPSAGRLWNQRRAQDSTFGGWCAVDHDKAPYLQVDFRKETVITAVASQGLSFPLGNWVKKYSLNYSCDGHNWKTYQSHKKGRVFGANNDDDSVVTNKLDEAIIARVLRVNVLDWNMYDGTHKDCKKAAGLENRQITDSQLSASSFSMGQHPSRGRLNNDVKQINGSTLWDSWCAGTEDKSQYLQVDLGEARNVTGVATQGSVIGTWVTKYVLHYSLDGYHWETYSSNHSEGESEVGTYAQMRIFIKWLR</sequence>
<organism evidence="3 4">
    <name type="scientific">Acropora cervicornis</name>
    <name type="common">Staghorn coral</name>
    <dbReference type="NCBI Taxonomy" id="6130"/>
    <lineage>
        <taxon>Eukaryota</taxon>
        <taxon>Metazoa</taxon>
        <taxon>Cnidaria</taxon>
        <taxon>Anthozoa</taxon>
        <taxon>Hexacorallia</taxon>
        <taxon>Scleractinia</taxon>
        <taxon>Astrocoeniina</taxon>
        <taxon>Acroporidae</taxon>
        <taxon>Acropora</taxon>
    </lineage>
</organism>
<dbReference type="SUPFAM" id="SSF49785">
    <property type="entry name" value="Galactose-binding domain-like"/>
    <property type="match status" value="2"/>
</dbReference>
<gene>
    <name evidence="3" type="ORF">P5673_005806</name>
</gene>
<dbReference type="InterPro" id="IPR000421">
    <property type="entry name" value="FA58C"/>
</dbReference>
<dbReference type="Pfam" id="PF00754">
    <property type="entry name" value="F5_F8_type_C"/>
    <property type="match status" value="2"/>
</dbReference>
<evidence type="ECO:0000313" key="4">
    <source>
        <dbReference type="Proteomes" id="UP001249851"/>
    </source>
</evidence>
<evidence type="ECO:0000256" key="1">
    <source>
        <dbReference type="SAM" id="SignalP"/>
    </source>
</evidence>
<dbReference type="CDD" id="cd00057">
    <property type="entry name" value="FA58C"/>
    <property type="match status" value="1"/>
</dbReference>
<feature type="signal peptide" evidence="1">
    <location>
        <begin position="1"/>
        <end position="22"/>
    </location>
</feature>
<keyword evidence="1" id="KW-0732">Signal</keyword>
<feature type="domain" description="F5/8 type C" evidence="2">
    <location>
        <begin position="25"/>
        <end position="160"/>
    </location>
</feature>
<dbReference type="AlphaFoldDB" id="A0AAD9VDI2"/>
<dbReference type="PANTHER" id="PTHR24543:SF335">
    <property type="entry name" value="EGF-LIKE REPEAT AND DISCOIDIN I-LIKE DOMAIN-CONTAINING PROTEIN 3"/>
    <property type="match status" value="1"/>
</dbReference>
<evidence type="ECO:0000259" key="2">
    <source>
        <dbReference type="PROSITE" id="PS50022"/>
    </source>
</evidence>
<feature type="domain" description="F5/8 type C" evidence="2">
    <location>
        <begin position="175"/>
        <end position="300"/>
    </location>
</feature>
<dbReference type="PROSITE" id="PS01285">
    <property type="entry name" value="FA58C_1"/>
    <property type="match status" value="1"/>
</dbReference>